<evidence type="ECO:0000313" key="10">
    <source>
        <dbReference type="Proteomes" id="UP000198964"/>
    </source>
</evidence>
<keyword evidence="10" id="KW-1185">Reference proteome</keyword>
<proteinExistence type="inferred from homology"/>
<evidence type="ECO:0000256" key="5">
    <source>
        <dbReference type="ARBA" id="ARBA00022692"/>
    </source>
</evidence>
<evidence type="ECO:0000256" key="2">
    <source>
        <dbReference type="ARBA" id="ARBA00007613"/>
    </source>
</evidence>
<comment type="subcellular location">
    <subcellularLocation>
        <location evidence="1">Cell outer membrane</location>
    </subcellularLocation>
</comment>
<organism evidence="9 10">
    <name type="scientific">Sunxiuqinia elliptica</name>
    <dbReference type="NCBI Taxonomy" id="655355"/>
    <lineage>
        <taxon>Bacteria</taxon>
        <taxon>Pseudomonadati</taxon>
        <taxon>Bacteroidota</taxon>
        <taxon>Bacteroidia</taxon>
        <taxon>Marinilabiliales</taxon>
        <taxon>Prolixibacteraceae</taxon>
        <taxon>Sunxiuqinia</taxon>
    </lineage>
</organism>
<accession>A0A1I2D5R9</accession>
<evidence type="ECO:0000256" key="1">
    <source>
        <dbReference type="ARBA" id="ARBA00004442"/>
    </source>
</evidence>
<keyword evidence="6" id="KW-0472">Membrane</keyword>
<evidence type="ECO:0000256" key="6">
    <source>
        <dbReference type="ARBA" id="ARBA00023136"/>
    </source>
</evidence>
<dbReference type="GO" id="GO:0009279">
    <property type="term" value="C:cell outer membrane"/>
    <property type="evidence" value="ECO:0007669"/>
    <property type="project" value="UniProtKB-SubCell"/>
</dbReference>
<evidence type="ECO:0000313" key="9">
    <source>
        <dbReference type="EMBL" id="SFE75876.1"/>
    </source>
</evidence>
<protein>
    <submittedName>
        <fullName evidence="9">Outer membrane protein TolC</fullName>
    </submittedName>
</protein>
<feature type="coiled-coil region" evidence="8">
    <location>
        <begin position="376"/>
        <end position="435"/>
    </location>
</feature>
<sequence length="481" mass="54464">MKINTIITTILILSSLMAKGQMVVNIDTCRIRAVKYSEEMLIVQKQLENALYAQKEQRSNYFPKVNISGTYLYTRSNESFTFEDIYLPTAVVNSSGSQPVPNILLNPKGNPVLDQAGNPIFKTYAMIPGANIGYRLNNSWYTSIGVDQPIYMGGKIKTANKMASLGVDLSKLNQEDRRQAIVLEAEETYWTYVAVIEQVKVAHQYLSLLDSLNVMVSNAVDAGLMHRNELLKVQVKHNEAQMQCDHAENSRELLRMSLCRIMGVDLLTDLIVADTIIDISPSGLFQENVPIVQKRTDFQILKKQIELQKHNENLIRSDFLPQIGIRASYDYLRFMEITNKNTDGINKEYLSNEASPSLMATISIPLFQWGEGRNKIKQAKIKTEIANAELEKYSKLMCLEINQAKLNLSQAYNRNGAAAKNLEQAEENMKFSKRNYNVGMELLTDYLEAQAQWQSAFADFIKSKTDCKIAYAVYQKAIGNL</sequence>
<keyword evidence="5" id="KW-0812">Transmembrane</keyword>
<dbReference type="PANTHER" id="PTHR30026">
    <property type="entry name" value="OUTER MEMBRANE PROTEIN TOLC"/>
    <property type="match status" value="1"/>
</dbReference>
<keyword evidence="3" id="KW-0813">Transport</keyword>
<keyword evidence="8" id="KW-0175">Coiled coil</keyword>
<dbReference type="GO" id="GO:0015288">
    <property type="term" value="F:porin activity"/>
    <property type="evidence" value="ECO:0007669"/>
    <property type="project" value="TreeGrafter"/>
</dbReference>
<dbReference type="InterPro" id="IPR051906">
    <property type="entry name" value="TolC-like"/>
</dbReference>
<gene>
    <name evidence="9" type="ORF">SAMN05216283_101942</name>
</gene>
<keyword evidence="4" id="KW-1134">Transmembrane beta strand</keyword>
<dbReference type="Pfam" id="PF02321">
    <property type="entry name" value="OEP"/>
    <property type="match status" value="1"/>
</dbReference>
<dbReference type="STRING" id="655355.SAMN05216283_101942"/>
<dbReference type="PANTHER" id="PTHR30026:SF20">
    <property type="entry name" value="OUTER MEMBRANE PROTEIN TOLC"/>
    <property type="match status" value="1"/>
</dbReference>
<dbReference type="AlphaFoldDB" id="A0A1I2D5R9"/>
<reference evidence="9 10" key="1">
    <citation type="submission" date="2016-10" db="EMBL/GenBank/DDBJ databases">
        <authorList>
            <person name="de Groot N.N."/>
        </authorList>
    </citation>
    <scope>NUCLEOTIDE SEQUENCE [LARGE SCALE GENOMIC DNA]</scope>
    <source>
        <strain evidence="9 10">CGMCC 1.9156</strain>
    </source>
</reference>
<dbReference type="InterPro" id="IPR003423">
    <property type="entry name" value="OMP_efflux"/>
</dbReference>
<dbReference type="GO" id="GO:1990281">
    <property type="term" value="C:efflux pump complex"/>
    <property type="evidence" value="ECO:0007669"/>
    <property type="project" value="TreeGrafter"/>
</dbReference>
<evidence type="ECO:0000256" key="4">
    <source>
        <dbReference type="ARBA" id="ARBA00022452"/>
    </source>
</evidence>
<evidence type="ECO:0000256" key="8">
    <source>
        <dbReference type="SAM" id="Coils"/>
    </source>
</evidence>
<dbReference type="Gene3D" id="1.20.1600.10">
    <property type="entry name" value="Outer membrane efflux proteins (OEP)"/>
    <property type="match status" value="1"/>
</dbReference>
<evidence type="ECO:0000256" key="3">
    <source>
        <dbReference type="ARBA" id="ARBA00022448"/>
    </source>
</evidence>
<comment type="similarity">
    <text evidence="2">Belongs to the outer membrane factor (OMF) (TC 1.B.17) family.</text>
</comment>
<name>A0A1I2D5R9_9BACT</name>
<dbReference type="EMBL" id="FONW01000001">
    <property type="protein sequence ID" value="SFE75876.1"/>
    <property type="molecule type" value="Genomic_DNA"/>
</dbReference>
<keyword evidence="7" id="KW-0998">Cell outer membrane</keyword>
<dbReference type="RefSeq" id="WP_093918637.1">
    <property type="nucleotide sequence ID" value="NZ_FONW01000001.1"/>
</dbReference>
<dbReference type="GO" id="GO:0015562">
    <property type="term" value="F:efflux transmembrane transporter activity"/>
    <property type="evidence" value="ECO:0007669"/>
    <property type="project" value="InterPro"/>
</dbReference>
<dbReference type="SUPFAM" id="SSF56954">
    <property type="entry name" value="Outer membrane efflux proteins (OEP)"/>
    <property type="match status" value="1"/>
</dbReference>
<evidence type="ECO:0000256" key="7">
    <source>
        <dbReference type="ARBA" id="ARBA00023237"/>
    </source>
</evidence>
<dbReference type="Proteomes" id="UP000198964">
    <property type="component" value="Unassembled WGS sequence"/>
</dbReference>